<proteinExistence type="predicted"/>
<sequence length="289" mass="31562">MNQYDIDNYTHALQNLMPTGMAWPRSVDGIQYALLRALAQSFHATDVTAHELLTGAFPPTATMLLPEWEATLGLPDDCAIGDIITTEQRQQALVTKLLSTGGQSKTYFIELAAMLGYEVTITEYRQARAGLSVCGDPLNGEFWPFVWLVTITKDNPNGSIRLLRCRLDAFSPSHTVFQITIKSNLNLTLALIEGVLSGSLTANVGIVVSDIDVTLIYSLSGGKSETVVVKTDSDGKFSVKPGFNIGYDVLAQATVLNQLGEWENIESSLSTRFKFNGVIKFNGSNKFRG</sequence>
<dbReference type="RefSeq" id="WP_198339426.1">
    <property type="nucleotide sequence ID" value="NZ_JBBBPJ010000005.1"/>
</dbReference>
<dbReference type="InterPro" id="IPR018755">
    <property type="entry name" value="Phage_Mu_Gp48"/>
</dbReference>
<gene>
    <name evidence="1" type="ORF">F6Q06_08675</name>
</gene>
<name>A0ABS0RY48_PECPM</name>
<dbReference type="Pfam" id="PF10076">
    <property type="entry name" value="Phage_Mu_Gp48"/>
    <property type="match status" value="1"/>
</dbReference>
<evidence type="ECO:0000313" key="1">
    <source>
        <dbReference type="EMBL" id="MBI0554562.1"/>
    </source>
</evidence>
<dbReference type="EMBL" id="WABS01000013">
    <property type="protein sequence ID" value="MBI0554562.1"/>
    <property type="molecule type" value="Genomic_DNA"/>
</dbReference>
<protein>
    <submittedName>
        <fullName evidence="1">DUF2313 domain-containing protein</fullName>
    </submittedName>
</protein>
<dbReference type="Proteomes" id="UP001194579">
    <property type="component" value="Unassembled WGS sequence"/>
</dbReference>
<organism evidence="1 2">
    <name type="scientific">Pectobacterium parmentieri</name>
    <dbReference type="NCBI Taxonomy" id="1905730"/>
    <lineage>
        <taxon>Bacteria</taxon>
        <taxon>Pseudomonadati</taxon>
        <taxon>Pseudomonadota</taxon>
        <taxon>Gammaproteobacteria</taxon>
        <taxon>Enterobacterales</taxon>
        <taxon>Pectobacteriaceae</taxon>
        <taxon>Pectobacterium</taxon>
    </lineage>
</organism>
<keyword evidence="2" id="KW-1185">Reference proteome</keyword>
<reference evidence="2" key="1">
    <citation type="submission" date="2023-07" db="EMBL/GenBank/DDBJ databases">
        <title>Identification of Pectobacterium versatile causing blackleg of potato from New York State with a whole genome sequencing approach.</title>
        <authorList>
            <person name="Ma X."/>
            <person name="Swingle B."/>
        </authorList>
    </citation>
    <scope>NUCLEOTIDE SEQUENCE [LARGE SCALE GENOMIC DNA]</scope>
    <source>
        <strain evidence="2">NY1588A</strain>
    </source>
</reference>
<comment type="caution">
    <text evidence="1">The sequence shown here is derived from an EMBL/GenBank/DDBJ whole genome shotgun (WGS) entry which is preliminary data.</text>
</comment>
<accession>A0ABS0RY48</accession>
<evidence type="ECO:0000313" key="2">
    <source>
        <dbReference type="Proteomes" id="UP001194579"/>
    </source>
</evidence>